<dbReference type="RefSeq" id="WP_270086271.1">
    <property type="nucleotide sequence ID" value="NZ_CP115300.1"/>
</dbReference>
<dbReference type="EMBL" id="CP115300">
    <property type="protein sequence ID" value="WBO69055.1"/>
    <property type="molecule type" value="Genomic_DNA"/>
</dbReference>
<keyword evidence="1" id="KW-0732">Signal</keyword>
<evidence type="ECO:0000256" key="1">
    <source>
        <dbReference type="SAM" id="SignalP"/>
    </source>
</evidence>
<keyword evidence="3" id="KW-1185">Reference proteome</keyword>
<feature type="chain" id="PRO_5046762217" description="Tat pathway signal sequence domain protein" evidence="1">
    <location>
        <begin position="24"/>
        <end position="194"/>
    </location>
</feature>
<evidence type="ECO:0000313" key="3">
    <source>
        <dbReference type="Proteomes" id="UP001212326"/>
    </source>
</evidence>
<accession>A0ABY7PHJ1</accession>
<dbReference type="Proteomes" id="UP001212326">
    <property type="component" value="Chromosome"/>
</dbReference>
<gene>
    <name evidence="2" type="ORF">O1G22_43025</name>
</gene>
<evidence type="ECO:0000313" key="2">
    <source>
        <dbReference type="EMBL" id="WBO69055.1"/>
    </source>
</evidence>
<evidence type="ECO:0008006" key="4">
    <source>
        <dbReference type="Google" id="ProtNLM"/>
    </source>
</evidence>
<name>A0ABY7PHJ1_9ACTN</name>
<organism evidence="2 3">
    <name type="scientific">Streptomyces camelliae</name>
    <dbReference type="NCBI Taxonomy" id="3004093"/>
    <lineage>
        <taxon>Bacteria</taxon>
        <taxon>Bacillati</taxon>
        <taxon>Actinomycetota</taxon>
        <taxon>Actinomycetes</taxon>
        <taxon>Kitasatosporales</taxon>
        <taxon>Streptomycetaceae</taxon>
        <taxon>Streptomyces</taxon>
    </lineage>
</organism>
<feature type="signal peptide" evidence="1">
    <location>
        <begin position="1"/>
        <end position="23"/>
    </location>
</feature>
<protein>
    <recommendedName>
        <fullName evidence="4">Tat pathway signal sequence domain protein</fullName>
    </recommendedName>
</protein>
<proteinExistence type="predicted"/>
<sequence length="194" mass="21151">MRTRIRAAAVAAAVALGSVPLSAGIASAAPAGKQVSAPHQIGTLQEWASGIPKSLHRGATIRLTMSYTQRSRDVLAPAGFALSLWNFAAPGFKQMRGISAMWWNPVHHRWEKASYYESNGLIGLNLPGYSPTVKVASGKVGHVYLQVTFSKTAYTGTWHFEPMVDSYWLLTPMGTYDDNYLGDSRSQYTSTLRA</sequence>
<reference evidence="2 3" key="1">
    <citation type="submission" date="2022-12" db="EMBL/GenBank/DDBJ databases">
        <authorList>
            <person name="Mo P."/>
        </authorList>
    </citation>
    <scope>NUCLEOTIDE SEQUENCE [LARGE SCALE GENOMIC DNA]</scope>
    <source>
        <strain evidence="2 3">HUAS 2-6</strain>
    </source>
</reference>